<keyword evidence="3 7" id="KW-0347">Helicase</keyword>
<gene>
    <name evidence="7" type="ORF">ebA274</name>
</gene>
<dbReference type="Proteomes" id="UP000006552">
    <property type="component" value="Chromosome"/>
</dbReference>
<keyword evidence="2" id="KW-0378">Hydrolase</keyword>
<dbReference type="PANTHER" id="PTHR45766">
    <property type="entry name" value="DNA ANNEALING HELICASE AND ENDONUCLEASE ZRANB3 FAMILY MEMBER"/>
    <property type="match status" value="1"/>
</dbReference>
<dbReference type="eggNOG" id="COG0553">
    <property type="taxonomic scope" value="Bacteria"/>
</dbReference>
<sequence>MNRLHEGARITHPRHGQGEVVFGRGETAVARFSHGLEEVRTSELVLVVDLASAISKGDVSPVELTRLRAQAAAIRSVNDAWGVFSRSRISLLPHQLWVCHKALRQWPVRLLIADDVGMGKTVEAGLILWPLLAKGAIKRLLVLTPAKLVEQWQLRLRQMFDIRLAIYTADADTPRTDFWNTQDRVVASLPTLKADNNGRHDRLLSAPEWDMVIVDEAHHLNADENGAKTLGLQLLESMQELGKITSCILFTGTPHRGKDYGFWSLMSLLDRNLFSPKKSNSTMLTELPRFLIRNAKQKATDMSGKRLFQPVKQYPETFEYTPEETAFYSLMSSFVLAGKAYASSLSKTQRGQVILVLIALQKLASSSVAAVRSALETRQARLIGTANQYRNELAHETDDPSSDELEHALWEWSRSDRQGKILLMENEAEHLSDLIAAAHAVKVETRIQRVIEIIETRFPGRSVLLFTEYKRTQALLMSALIAHFGDDCVGFINGDNRLDGVVFADGRTLSKSALREDVCDAFNAGEIRFLISTEAGGEGIDLQEHCSALIHVDLPWNPMRLHQRVGRLNRYGQTQSVEVVSLRNPHTVESMIWEKLEEKLGNIMLALGSAMDEPEDLLQLVLGMATPGFFNELFAGAAEVPTERLAEWFDEHTHTFGGVSAIDTVKSLVGHAQSFDLSGLKDVPPLDLPDLLPFFQSMLEHNARRPKLEGGLLSFKTPDKWINHPAIKREYKNMSFDRKSDSGGEGGLLGVGHPLVTRALEQADQLESVLSYVNGLETPLLLLLASDRVTDGGAHVRISAIGVVQDDGGHKVLRDWEVLQLLNQLDGSRSNPDTGGAEATEMKRWVDEAKHVAESHLATFDLPFSVPMLRELLLIWPLKSPSS</sequence>
<dbReference type="InterPro" id="IPR049730">
    <property type="entry name" value="SNF2/RAD54-like_C"/>
</dbReference>
<dbReference type="Gene3D" id="3.40.50.10810">
    <property type="entry name" value="Tandem AAA-ATPase domain"/>
    <property type="match status" value="1"/>
</dbReference>
<dbReference type="InterPro" id="IPR057342">
    <property type="entry name" value="DEXDc_RapA"/>
</dbReference>
<dbReference type="GO" id="GO:0005524">
    <property type="term" value="F:ATP binding"/>
    <property type="evidence" value="ECO:0007669"/>
    <property type="project" value="UniProtKB-KW"/>
</dbReference>
<evidence type="ECO:0000256" key="2">
    <source>
        <dbReference type="ARBA" id="ARBA00022801"/>
    </source>
</evidence>
<dbReference type="InterPro" id="IPR027417">
    <property type="entry name" value="P-loop_NTPase"/>
</dbReference>
<evidence type="ECO:0000256" key="4">
    <source>
        <dbReference type="ARBA" id="ARBA00022840"/>
    </source>
</evidence>
<dbReference type="GO" id="GO:0016787">
    <property type="term" value="F:hydrolase activity"/>
    <property type="evidence" value="ECO:0007669"/>
    <property type="project" value="UniProtKB-KW"/>
</dbReference>
<dbReference type="InterPro" id="IPR014001">
    <property type="entry name" value="Helicase_ATP-bd"/>
</dbReference>
<evidence type="ECO:0000256" key="3">
    <source>
        <dbReference type="ARBA" id="ARBA00022806"/>
    </source>
</evidence>
<keyword evidence="8" id="KW-1185">Reference proteome</keyword>
<dbReference type="AlphaFoldDB" id="Q5P8U4"/>
<dbReference type="Pfam" id="PF00176">
    <property type="entry name" value="SNF2-rel_dom"/>
    <property type="match status" value="1"/>
</dbReference>
<protein>
    <submittedName>
        <fullName evidence="7">Helicase/SNF2 family domain protein</fullName>
    </submittedName>
</protein>
<dbReference type="KEGG" id="eba:ebA274"/>
<dbReference type="HOGENOM" id="CLU_013852_0_0_4"/>
<dbReference type="PROSITE" id="PS51192">
    <property type="entry name" value="HELICASE_ATP_BIND_1"/>
    <property type="match status" value="1"/>
</dbReference>
<reference evidence="7 8" key="1">
    <citation type="journal article" date="2005" name="Arch. Microbiol.">
        <title>The genome sequence of an anaerobic aromatic-degrading denitrifying bacterium, strain EbN1.</title>
        <authorList>
            <person name="Rabus R."/>
            <person name="Kube M."/>
            <person name="Heider J."/>
            <person name="Beck A."/>
            <person name="Heitmann K."/>
            <person name="Widdel F."/>
            <person name="Reinhardt R."/>
        </authorList>
    </citation>
    <scope>NUCLEOTIDE SEQUENCE [LARGE SCALE GENOMIC DNA]</scope>
    <source>
        <strain evidence="7 8">EbN1</strain>
    </source>
</reference>
<evidence type="ECO:0000313" key="7">
    <source>
        <dbReference type="EMBL" id="CAI06265.1"/>
    </source>
</evidence>
<dbReference type="CDD" id="cd18793">
    <property type="entry name" value="SF2_C_SNF"/>
    <property type="match status" value="1"/>
</dbReference>
<dbReference type="SMART" id="SM00490">
    <property type="entry name" value="HELICc"/>
    <property type="match status" value="1"/>
</dbReference>
<keyword evidence="1" id="KW-0547">Nucleotide-binding</keyword>
<keyword evidence="4" id="KW-0067">ATP-binding</keyword>
<dbReference type="EMBL" id="CR555306">
    <property type="protein sequence ID" value="CAI06265.1"/>
    <property type="molecule type" value="Genomic_DNA"/>
</dbReference>
<feature type="domain" description="Helicase ATP-binding" evidence="5">
    <location>
        <begin position="101"/>
        <end position="272"/>
    </location>
</feature>
<dbReference type="InterPro" id="IPR000330">
    <property type="entry name" value="SNF2_N"/>
</dbReference>
<dbReference type="SUPFAM" id="SSF52540">
    <property type="entry name" value="P-loop containing nucleoside triphosphate hydrolases"/>
    <property type="match status" value="2"/>
</dbReference>
<name>Q5P8U4_AROAE</name>
<evidence type="ECO:0000259" key="6">
    <source>
        <dbReference type="PROSITE" id="PS51194"/>
    </source>
</evidence>
<evidence type="ECO:0000313" key="8">
    <source>
        <dbReference type="Proteomes" id="UP000006552"/>
    </source>
</evidence>
<organism evidence="7 8">
    <name type="scientific">Aromatoleum aromaticum (strain DSM 19018 / LMG 30748 / EbN1)</name>
    <name type="common">Azoarcus sp. (strain EbN1)</name>
    <dbReference type="NCBI Taxonomy" id="76114"/>
    <lineage>
        <taxon>Bacteria</taxon>
        <taxon>Pseudomonadati</taxon>
        <taxon>Pseudomonadota</taxon>
        <taxon>Betaproteobacteria</taxon>
        <taxon>Rhodocyclales</taxon>
        <taxon>Rhodocyclaceae</taxon>
        <taxon>Aromatoleum</taxon>
    </lineage>
</organism>
<dbReference type="CDD" id="cd18011">
    <property type="entry name" value="DEXDc_RapA"/>
    <property type="match status" value="1"/>
</dbReference>
<dbReference type="InterPro" id="IPR001650">
    <property type="entry name" value="Helicase_C-like"/>
</dbReference>
<feature type="domain" description="Helicase C-terminal" evidence="6">
    <location>
        <begin position="446"/>
        <end position="618"/>
    </location>
</feature>
<dbReference type="SMART" id="SM00487">
    <property type="entry name" value="DEXDc"/>
    <property type="match status" value="1"/>
</dbReference>
<proteinExistence type="predicted"/>
<dbReference type="PANTHER" id="PTHR45766:SF6">
    <property type="entry name" value="SWI_SNF-RELATED MATRIX-ASSOCIATED ACTIN-DEPENDENT REGULATOR OF CHROMATIN SUBFAMILY A-LIKE PROTEIN 1"/>
    <property type="match status" value="1"/>
</dbReference>
<dbReference type="Pfam" id="PF00271">
    <property type="entry name" value="Helicase_C"/>
    <property type="match status" value="1"/>
</dbReference>
<dbReference type="GO" id="GO:0004386">
    <property type="term" value="F:helicase activity"/>
    <property type="evidence" value="ECO:0007669"/>
    <property type="project" value="UniProtKB-KW"/>
</dbReference>
<evidence type="ECO:0000259" key="5">
    <source>
        <dbReference type="PROSITE" id="PS51192"/>
    </source>
</evidence>
<dbReference type="Gene3D" id="3.40.50.300">
    <property type="entry name" value="P-loop containing nucleotide triphosphate hydrolases"/>
    <property type="match status" value="1"/>
</dbReference>
<dbReference type="STRING" id="76114.ebA274"/>
<evidence type="ECO:0000256" key="1">
    <source>
        <dbReference type="ARBA" id="ARBA00022741"/>
    </source>
</evidence>
<dbReference type="InterPro" id="IPR038718">
    <property type="entry name" value="SNF2-like_sf"/>
</dbReference>
<accession>Q5P8U4</accession>
<dbReference type="PROSITE" id="PS51194">
    <property type="entry name" value="HELICASE_CTER"/>
    <property type="match status" value="1"/>
</dbReference>